<dbReference type="EC" id="2.7.13.3" evidence="2"/>
<keyword evidence="4" id="KW-0808">Transferase</keyword>
<evidence type="ECO:0000259" key="9">
    <source>
        <dbReference type="PROSITE" id="PS50109"/>
    </source>
</evidence>
<dbReference type="RefSeq" id="WP_038090618.1">
    <property type="nucleotide sequence ID" value="NZ_JHEG04000001.1"/>
</dbReference>
<evidence type="ECO:0000256" key="2">
    <source>
        <dbReference type="ARBA" id="ARBA00012438"/>
    </source>
</evidence>
<reference evidence="13" key="1">
    <citation type="journal article" date="2015" name="Genome Announc.">
        <title>Draft Genome Sequence of Tolypothrix boutellei Strain VB521301.</title>
        <authorList>
            <person name="Chandrababunaidu M.M."/>
            <person name="Singh D."/>
            <person name="Sen D."/>
            <person name="Bhan S."/>
            <person name="Das S."/>
            <person name="Gupta A."/>
            <person name="Adhikary S.P."/>
            <person name="Tripathy S."/>
        </authorList>
    </citation>
    <scope>NUCLEOTIDE SEQUENCE</scope>
    <source>
        <strain evidence="13">VB521301</strain>
    </source>
</reference>
<dbReference type="PROSITE" id="PS50113">
    <property type="entry name" value="PAC"/>
    <property type="match status" value="2"/>
</dbReference>
<dbReference type="InterPro" id="IPR004358">
    <property type="entry name" value="Sig_transdc_His_kin-like_C"/>
</dbReference>
<dbReference type="InterPro" id="IPR036890">
    <property type="entry name" value="HATPase_C_sf"/>
</dbReference>
<dbReference type="OrthoDB" id="8477705at2"/>
<sequence length="732" mass="83319">MATILKTLQKSLTKVFFATDVLTGSSITDEYNAWRNHFLWQRLRLAVWVAIILVLSFVCLSISDMFFPLKELTEFPKELKPRIFPLYGAMIVGLLTCLTLHKTRFGRRYPEIIFLGLSWSITLVEQVWATFNGLAIPDLIIWFLMFLSLAIFIPVRWILHLVAQLVVIIYFFGINTALGLKLPPPENNRPIYSVMMILALFWCCFICDLGVYLYDRLQRSEFSAKRALEEAYQKLTATEAKYRSIFENAVEGIFQSTPDGRYITANPALAKIYGYLLPEEVTENFTDIEHQLYVNPNRRDEFMRQVEEKGNISEFESQIYRKDGSIVWISEKAYAVRDENGNILYYEGLIEDITKRKQAEEALQEQLDFLQVLMNTIPTPVYYKNHQGLYMGCNKAFEEALGFSKEQILGKDVYNFTSKDIADKNHQADLALFQQQGVQTYESNLIYKDGVQHDVIFYKATFSKADGTLGGLVGVILDISQRKRTEEALRVFFHAVSHDLRNPVLGTLMVLRNLLERGLESKDKGGEEPSQSQFINRQSVIPVPRSILERMVQSSDRQLSLINSLMEAHSSEVQGILLQRQLIQLSAVVEAAIADLEAILQENQDTVRNLVNADLPPINGDPTQLWRVYTNLLINAIKHNPPGLDITLNATFEGDRIYCTVSDNGVGMTKQQCERLFDLYFRGGTARNSLGLGLGLYMCRQIIKAHGGDIGVKSTQGAGATFWFTLPFVDQN</sequence>
<dbReference type="CDD" id="cd00075">
    <property type="entry name" value="HATPase"/>
    <property type="match status" value="1"/>
</dbReference>
<feature type="domain" description="PAS" evidence="10">
    <location>
        <begin position="238"/>
        <end position="308"/>
    </location>
</feature>
<keyword evidence="5" id="KW-0418">Kinase</keyword>
<dbReference type="InterPro" id="IPR005467">
    <property type="entry name" value="His_kinase_dom"/>
</dbReference>
<keyword evidence="14" id="KW-1185">Reference proteome</keyword>
<keyword evidence="3" id="KW-0597">Phosphoprotein</keyword>
<comment type="caution">
    <text evidence="13">The sequence shown here is derived from an EMBL/GenBank/DDBJ whole genome shotgun (WGS) entry which is preliminary data.</text>
</comment>
<dbReference type="InterPro" id="IPR036097">
    <property type="entry name" value="HisK_dim/P_sf"/>
</dbReference>
<dbReference type="PROSITE" id="PS50109">
    <property type="entry name" value="HIS_KIN"/>
    <property type="match status" value="1"/>
</dbReference>
<dbReference type="PROSITE" id="PS50112">
    <property type="entry name" value="PAS"/>
    <property type="match status" value="2"/>
</dbReference>
<dbReference type="GO" id="GO:0006355">
    <property type="term" value="P:regulation of DNA-templated transcription"/>
    <property type="evidence" value="ECO:0007669"/>
    <property type="project" value="InterPro"/>
</dbReference>
<keyword evidence="8" id="KW-1133">Transmembrane helix</keyword>
<evidence type="ECO:0000313" key="14">
    <source>
        <dbReference type="Proteomes" id="UP000029738"/>
    </source>
</evidence>
<dbReference type="GO" id="GO:0000155">
    <property type="term" value="F:phosphorelay sensor kinase activity"/>
    <property type="evidence" value="ECO:0007669"/>
    <property type="project" value="InterPro"/>
</dbReference>
<dbReference type="FunFam" id="3.30.565.10:FF:000006">
    <property type="entry name" value="Sensor histidine kinase WalK"/>
    <property type="match status" value="1"/>
</dbReference>
<feature type="transmembrane region" description="Helical" evidence="8">
    <location>
        <begin position="192"/>
        <end position="214"/>
    </location>
</feature>
<dbReference type="Gene3D" id="3.30.565.10">
    <property type="entry name" value="Histidine kinase-like ATPase, C-terminal domain"/>
    <property type="match status" value="1"/>
</dbReference>
<evidence type="ECO:0000256" key="8">
    <source>
        <dbReference type="SAM" id="Phobius"/>
    </source>
</evidence>
<dbReference type="EMBL" id="JHEG02000058">
    <property type="protein sequence ID" value="KIE09062.1"/>
    <property type="molecule type" value="Genomic_DNA"/>
</dbReference>
<keyword evidence="8" id="KW-0472">Membrane</keyword>
<dbReference type="SMART" id="SM00387">
    <property type="entry name" value="HATPase_c"/>
    <property type="match status" value="1"/>
</dbReference>
<dbReference type="AlphaFoldDB" id="A0A0C1N3B9"/>
<dbReference type="Pfam" id="PF13426">
    <property type="entry name" value="PAS_9"/>
    <property type="match status" value="1"/>
</dbReference>
<accession>A0A0C1N3B9</accession>
<comment type="function">
    <text evidence="7">Photoreceptor which exists in two forms that are reversibly interconvertible by light: the R form that absorbs maximally in the red region of the spectrum and the FR form that absorbs maximally in the far-red region.</text>
</comment>
<dbReference type="SMART" id="SM00388">
    <property type="entry name" value="HisKA"/>
    <property type="match status" value="1"/>
</dbReference>
<dbReference type="InterPro" id="IPR013767">
    <property type="entry name" value="PAS_fold"/>
</dbReference>
<organism evidence="13">
    <name type="scientific">Tolypothrix bouteillei VB521301</name>
    <dbReference type="NCBI Taxonomy" id="1479485"/>
    <lineage>
        <taxon>Bacteria</taxon>
        <taxon>Bacillati</taxon>
        <taxon>Cyanobacteriota</taxon>
        <taxon>Cyanophyceae</taxon>
        <taxon>Nostocales</taxon>
        <taxon>Tolypothrichaceae</taxon>
        <taxon>Tolypothrix</taxon>
    </lineage>
</organism>
<feature type="transmembrane region" description="Helical" evidence="8">
    <location>
        <begin position="45"/>
        <end position="63"/>
    </location>
</feature>
<evidence type="ECO:0000313" key="12">
    <source>
        <dbReference type="EMBL" id="KAF3885241.1"/>
    </source>
</evidence>
<gene>
    <name evidence="13" type="ORF">DA73_0231920</name>
    <name evidence="12" type="ORF">DA73_0400007050</name>
</gene>
<evidence type="ECO:0000256" key="6">
    <source>
        <dbReference type="ARBA" id="ARBA00023012"/>
    </source>
</evidence>
<evidence type="ECO:0000259" key="10">
    <source>
        <dbReference type="PROSITE" id="PS50112"/>
    </source>
</evidence>
<evidence type="ECO:0000256" key="1">
    <source>
        <dbReference type="ARBA" id="ARBA00000085"/>
    </source>
</evidence>
<dbReference type="InterPro" id="IPR052162">
    <property type="entry name" value="Sensor_kinase/Photoreceptor"/>
</dbReference>
<dbReference type="SUPFAM" id="SSF55785">
    <property type="entry name" value="PYP-like sensor domain (PAS domain)"/>
    <property type="match status" value="2"/>
</dbReference>
<evidence type="ECO:0000256" key="7">
    <source>
        <dbReference type="ARBA" id="ARBA00055745"/>
    </source>
</evidence>
<dbReference type="InterPro" id="IPR035965">
    <property type="entry name" value="PAS-like_dom_sf"/>
</dbReference>
<reference evidence="12" key="2">
    <citation type="submission" date="2019-11" db="EMBL/GenBank/DDBJ databases">
        <title>Improved Assembly of Tolypothrix boutellei genome.</title>
        <authorList>
            <person name="Sarangi A.N."/>
            <person name="Mukherjee M."/>
            <person name="Ghosh S."/>
            <person name="Singh D."/>
            <person name="Das A."/>
            <person name="Kant S."/>
            <person name="Prusty A."/>
            <person name="Tripathy S."/>
        </authorList>
    </citation>
    <scope>NUCLEOTIDE SEQUENCE</scope>
    <source>
        <strain evidence="12">VB521301</strain>
    </source>
</reference>
<dbReference type="Pfam" id="PF00989">
    <property type="entry name" value="PAS"/>
    <property type="match status" value="1"/>
</dbReference>
<dbReference type="STRING" id="1479485.DA73_0231920"/>
<comment type="catalytic activity">
    <reaction evidence="1">
        <text>ATP + protein L-histidine = ADP + protein N-phospho-L-histidine.</text>
        <dbReference type="EC" id="2.7.13.3"/>
    </reaction>
</comment>
<dbReference type="PANTHER" id="PTHR43304">
    <property type="entry name" value="PHYTOCHROME-LIKE PROTEIN CPH1"/>
    <property type="match status" value="1"/>
</dbReference>
<protein>
    <recommendedName>
        <fullName evidence="2">histidine kinase</fullName>
        <ecNumber evidence="2">2.7.13.3</ecNumber>
    </recommendedName>
</protein>
<dbReference type="PANTHER" id="PTHR43304:SF1">
    <property type="entry name" value="PAC DOMAIN-CONTAINING PROTEIN"/>
    <property type="match status" value="1"/>
</dbReference>
<dbReference type="InterPro" id="IPR003661">
    <property type="entry name" value="HisK_dim/P_dom"/>
</dbReference>
<feature type="domain" description="Histidine kinase" evidence="9">
    <location>
        <begin position="495"/>
        <end position="730"/>
    </location>
</feature>
<keyword evidence="8" id="KW-0812">Transmembrane</keyword>
<dbReference type="PRINTS" id="PR00344">
    <property type="entry name" value="BCTRLSENSOR"/>
</dbReference>
<dbReference type="SMART" id="SM00091">
    <property type="entry name" value="PAS"/>
    <property type="match status" value="2"/>
</dbReference>
<dbReference type="SUPFAM" id="SSF55874">
    <property type="entry name" value="ATPase domain of HSP90 chaperone/DNA topoisomerase II/histidine kinase"/>
    <property type="match status" value="1"/>
</dbReference>
<dbReference type="CDD" id="cd00082">
    <property type="entry name" value="HisKA"/>
    <property type="match status" value="1"/>
</dbReference>
<feature type="domain" description="PAS" evidence="10">
    <location>
        <begin position="366"/>
        <end position="420"/>
    </location>
</feature>
<keyword evidence="6" id="KW-0902">Two-component regulatory system</keyword>
<dbReference type="InterPro" id="IPR001610">
    <property type="entry name" value="PAC"/>
</dbReference>
<evidence type="ECO:0000256" key="4">
    <source>
        <dbReference type="ARBA" id="ARBA00022679"/>
    </source>
</evidence>
<feature type="domain" description="PAC" evidence="11">
    <location>
        <begin position="439"/>
        <end position="491"/>
    </location>
</feature>
<evidence type="ECO:0000259" key="11">
    <source>
        <dbReference type="PROSITE" id="PS50113"/>
    </source>
</evidence>
<dbReference type="Gene3D" id="1.10.287.130">
    <property type="match status" value="1"/>
</dbReference>
<evidence type="ECO:0000256" key="3">
    <source>
        <dbReference type="ARBA" id="ARBA00022553"/>
    </source>
</evidence>
<dbReference type="CDD" id="cd00130">
    <property type="entry name" value="PAS"/>
    <property type="match status" value="2"/>
</dbReference>
<dbReference type="Pfam" id="PF02518">
    <property type="entry name" value="HATPase_c"/>
    <property type="match status" value="1"/>
</dbReference>
<dbReference type="InterPro" id="IPR000700">
    <property type="entry name" value="PAS-assoc_C"/>
</dbReference>
<dbReference type="InterPro" id="IPR003594">
    <property type="entry name" value="HATPase_dom"/>
</dbReference>
<feature type="transmembrane region" description="Helical" evidence="8">
    <location>
        <begin position="83"/>
        <end position="100"/>
    </location>
</feature>
<dbReference type="Proteomes" id="UP000029738">
    <property type="component" value="Unassembled WGS sequence"/>
</dbReference>
<proteinExistence type="predicted"/>
<dbReference type="SMART" id="SM00086">
    <property type="entry name" value="PAC"/>
    <property type="match status" value="2"/>
</dbReference>
<dbReference type="InterPro" id="IPR000014">
    <property type="entry name" value="PAS"/>
</dbReference>
<dbReference type="EMBL" id="JHEG04000001">
    <property type="protein sequence ID" value="KAF3885241.1"/>
    <property type="molecule type" value="Genomic_DNA"/>
</dbReference>
<dbReference type="SUPFAM" id="SSF47384">
    <property type="entry name" value="Homodimeric domain of signal transducing histidine kinase"/>
    <property type="match status" value="1"/>
</dbReference>
<evidence type="ECO:0000256" key="5">
    <source>
        <dbReference type="ARBA" id="ARBA00022777"/>
    </source>
</evidence>
<feature type="transmembrane region" description="Helical" evidence="8">
    <location>
        <begin position="135"/>
        <end position="154"/>
    </location>
</feature>
<dbReference type="NCBIfam" id="TIGR00229">
    <property type="entry name" value="sensory_box"/>
    <property type="match status" value="2"/>
</dbReference>
<feature type="domain" description="PAC" evidence="11">
    <location>
        <begin position="313"/>
        <end position="365"/>
    </location>
</feature>
<evidence type="ECO:0000313" key="13">
    <source>
        <dbReference type="EMBL" id="KIE09062.1"/>
    </source>
</evidence>
<feature type="transmembrane region" description="Helical" evidence="8">
    <location>
        <begin position="161"/>
        <end position="180"/>
    </location>
</feature>
<dbReference type="Gene3D" id="3.30.450.20">
    <property type="entry name" value="PAS domain"/>
    <property type="match status" value="2"/>
</dbReference>
<name>A0A0C1N3B9_9CYAN</name>